<dbReference type="AlphaFoldDB" id="A0A8J6MCC0"/>
<evidence type="ECO:0000313" key="2">
    <source>
        <dbReference type="EMBL" id="MBC5736129.1"/>
    </source>
</evidence>
<dbReference type="Proteomes" id="UP000607645">
    <property type="component" value="Unassembled WGS sequence"/>
</dbReference>
<keyword evidence="3" id="KW-1185">Reference proteome</keyword>
<evidence type="ECO:0000259" key="1">
    <source>
        <dbReference type="PROSITE" id="PS50943"/>
    </source>
</evidence>
<dbReference type="InterPro" id="IPR001387">
    <property type="entry name" value="Cro/C1-type_HTH"/>
</dbReference>
<feature type="domain" description="HTH cro/C1-type" evidence="1">
    <location>
        <begin position="7"/>
        <end position="62"/>
    </location>
</feature>
<dbReference type="EMBL" id="JACOPQ010000002">
    <property type="protein sequence ID" value="MBC5736129.1"/>
    <property type="molecule type" value="Genomic_DNA"/>
</dbReference>
<dbReference type="InterPro" id="IPR010982">
    <property type="entry name" value="Lambda_DNA-bd_dom_sf"/>
</dbReference>
<dbReference type="PROSITE" id="PS50943">
    <property type="entry name" value="HTH_CROC1"/>
    <property type="match status" value="1"/>
</dbReference>
<organism evidence="2 3">
    <name type="scientific">Lawsonibacter faecis</name>
    <dbReference type="NCBI Taxonomy" id="2763052"/>
    <lineage>
        <taxon>Bacteria</taxon>
        <taxon>Bacillati</taxon>
        <taxon>Bacillota</taxon>
        <taxon>Clostridia</taxon>
        <taxon>Eubacteriales</taxon>
        <taxon>Oscillospiraceae</taxon>
        <taxon>Lawsonibacter</taxon>
    </lineage>
</organism>
<dbReference type="RefSeq" id="WP_186918516.1">
    <property type="nucleotide sequence ID" value="NZ_JACOPQ010000002.1"/>
</dbReference>
<proteinExistence type="predicted"/>
<dbReference type="CDD" id="cd00093">
    <property type="entry name" value="HTH_XRE"/>
    <property type="match status" value="1"/>
</dbReference>
<dbReference type="SMART" id="SM00530">
    <property type="entry name" value="HTH_XRE"/>
    <property type="match status" value="1"/>
</dbReference>
<reference evidence="2" key="1">
    <citation type="submission" date="2020-08" db="EMBL/GenBank/DDBJ databases">
        <title>Genome public.</title>
        <authorList>
            <person name="Liu C."/>
            <person name="Sun Q."/>
        </authorList>
    </citation>
    <scope>NUCLEOTIDE SEQUENCE</scope>
    <source>
        <strain evidence="2">NSJ-52</strain>
    </source>
</reference>
<dbReference type="SUPFAM" id="SSF47413">
    <property type="entry name" value="lambda repressor-like DNA-binding domains"/>
    <property type="match status" value="1"/>
</dbReference>
<sequence length="69" mass="7622">MSNQFRIRELRRVRGLTQAQLAFRLDLKSPSTVAMWENGVRRPPSTLLPGIARALHCSIEDLYAGGAGA</sequence>
<name>A0A8J6MCC0_9FIRM</name>
<protein>
    <submittedName>
        <fullName evidence="2">Helix-turn-helix transcriptional regulator</fullName>
    </submittedName>
</protein>
<accession>A0A8J6MCC0</accession>
<dbReference type="Gene3D" id="1.10.260.40">
    <property type="entry name" value="lambda repressor-like DNA-binding domains"/>
    <property type="match status" value="1"/>
</dbReference>
<dbReference type="Pfam" id="PF01381">
    <property type="entry name" value="HTH_3"/>
    <property type="match status" value="1"/>
</dbReference>
<dbReference type="GO" id="GO:0003677">
    <property type="term" value="F:DNA binding"/>
    <property type="evidence" value="ECO:0007669"/>
    <property type="project" value="InterPro"/>
</dbReference>
<comment type="caution">
    <text evidence="2">The sequence shown here is derived from an EMBL/GenBank/DDBJ whole genome shotgun (WGS) entry which is preliminary data.</text>
</comment>
<gene>
    <name evidence="2" type="ORF">H8S62_03780</name>
</gene>
<evidence type="ECO:0000313" key="3">
    <source>
        <dbReference type="Proteomes" id="UP000607645"/>
    </source>
</evidence>